<evidence type="ECO:0000313" key="1">
    <source>
        <dbReference type="EMBL" id="MBW8684447.1"/>
    </source>
</evidence>
<keyword evidence="2" id="KW-1185">Reference proteome</keyword>
<dbReference type="EMBL" id="JAICCF010000001">
    <property type="protein sequence ID" value="MBW8684447.1"/>
    <property type="molecule type" value="Genomic_DNA"/>
</dbReference>
<protein>
    <recommendedName>
        <fullName evidence="3">Permuted papain-like amidase YaeF/Yiix C92 family enzyme</fullName>
    </recommendedName>
</protein>
<gene>
    <name evidence="1" type="ORF">K1Y79_08885</name>
</gene>
<comment type="caution">
    <text evidence="1">The sequence shown here is derived from an EMBL/GenBank/DDBJ whole genome shotgun (WGS) entry which is preliminary data.</text>
</comment>
<dbReference type="Proteomes" id="UP000812961">
    <property type="component" value="Unassembled WGS sequence"/>
</dbReference>
<organism evidence="1 2">
    <name type="scientific">Chitinophaga rhizophila</name>
    <dbReference type="NCBI Taxonomy" id="2866212"/>
    <lineage>
        <taxon>Bacteria</taxon>
        <taxon>Pseudomonadati</taxon>
        <taxon>Bacteroidota</taxon>
        <taxon>Chitinophagia</taxon>
        <taxon>Chitinophagales</taxon>
        <taxon>Chitinophagaceae</taxon>
        <taxon>Chitinophaga</taxon>
    </lineage>
</organism>
<evidence type="ECO:0008006" key="3">
    <source>
        <dbReference type="Google" id="ProtNLM"/>
    </source>
</evidence>
<dbReference type="RefSeq" id="WP_220249621.1">
    <property type="nucleotide sequence ID" value="NZ_JAICCF010000001.1"/>
</dbReference>
<accession>A0ABS7G9V7</accession>
<sequence length="236" mass="26561">MSISLFAQKGDWYTSTAGASPICHIKISDDELVIGDAGIPSREVKLAGGGKKDDGLVHIAVKRMNANGRTYMFHMSEDDLYFCTTFKYFKEQDSLVMFCADGADDAYKTLQDAMNAARKDTGSHFSITLYRKERLDAQKRKIPISKVSEQGFSEGLTRFTGEMDKFWQYRGYGRYEPFYLWMNLINGNAFANAFSDQYNPLTLDAKNLKVAITKYGSNPAIKKQLQDAGLLSEENP</sequence>
<reference evidence="1 2" key="1">
    <citation type="submission" date="2021-08" db="EMBL/GenBank/DDBJ databases">
        <title>The genome sequence of Chitinophaga sp. B61.</title>
        <authorList>
            <person name="Zhang X."/>
        </authorList>
    </citation>
    <scope>NUCLEOTIDE SEQUENCE [LARGE SCALE GENOMIC DNA]</scope>
    <source>
        <strain evidence="1 2">B61</strain>
    </source>
</reference>
<name>A0ABS7G9V7_9BACT</name>
<proteinExistence type="predicted"/>
<evidence type="ECO:0000313" key="2">
    <source>
        <dbReference type="Proteomes" id="UP000812961"/>
    </source>
</evidence>